<organism evidence="2 3">
    <name type="scientific">Streptomyces sudanensis</name>
    <dbReference type="NCBI Taxonomy" id="436397"/>
    <lineage>
        <taxon>Bacteria</taxon>
        <taxon>Bacillati</taxon>
        <taxon>Actinomycetota</taxon>
        <taxon>Actinomycetes</taxon>
        <taxon>Kitasatosporales</taxon>
        <taxon>Streptomycetaceae</taxon>
        <taxon>Streptomyces</taxon>
    </lineage>
</organism>
<dbReference type="Proteomes" id="UP001056383">
    <property type="component" value="Chromosome"/>
</dbReference>
<feature type="compositionally biased region" description="Gly residues" evidence="1">
    <location>
        <begin position="51"/>
        <end position="69"/>
    </location>
</feature>
<dbReference type="EMBL" id="CP095474">
    <property type="protein sequence ID" value="URN17656.1"/>
    <property type="molecule type" value="Genomic_DNA"/>
</dbReference>
<reference evidence="2" key="1">
    <citation type="submission" date="2022-04" db="EMBL/GenBank/DDBJ databases">
        <title>Systematic whole-genome sequencing reveals an unexpected diversity among actinomycetoma pathogens and provides insights into their antibacterial susceptibilities.</title>
        <authorList>
            <person name="Watson A.K."/>
            <person name="Kepplinger B."/>
            <person name="Bakhiet S.M."/>
            <person name="Mhmoud N.A."/>
            <person name="Chapman J."/>
            <person name="Allenby N."/>
            <person name="Mickiewicz K."/>
            <person name="Goodfellow M."/>
            <person name="Fahal A.H."/>
            <person name="Errington J."/>
        </authorList>
    </citation>
    <scope>NUCLEOTIDE SEQUENCE</scope>
    <source>
        <strain evidence="2">SD 504</strain>
    </source>
</reference>
<gene>
    <name evidence="2" type="ORF">MW084_18840</name>
</gene>
<evidence type="ECO:0000313" key="3">
    <source>
        <dbReference type="Proteomes" id="UP001056383"/>
    </source>
</evidence>
<name>A0ABY4TJ31_9ACTN</name>
<sequence length="83" mass="8631">MNQIGDKPEEVRRHHEEARHAAGAEDGAERPERSGDDPEEDRARGALPDGGAPGDGAPGDGTPGDGAPGDGAYDAYEEPEDRP</sequence>
<proteinExistence type="predicted"/>
<accession>A0ABY4TJ31</accession>
<keyword evidence="3" id="KW-1185">Reference proteome</keyword>
<evidence type="ECO:0000256" key="1">
    <source>
        <dbReference type="SAM" id="MobiDB-lite"/>
    </source>
</evidence>
<protein>
    <submittedName>
        <fullName evidence="2">Uncharacterized protein</fullName>
    </submittedName>
</protein>
<feature type="region of interest" description="Disordered" evidence="1">
    <location>
        <begin position="1"/>
        <end position="83"/>
    </location>
</feature>
<dbReference type="RefSeq" id="WP_029553848.1">
    <property type="nucleotide sequence ID" value="NZ_CP095474.1"/>
</dbReference>
<evidence type="ECO:0000313" key="2">
    <source>
        <dbReference type="EMBL" id="URN17656.1"/>
    </source>
</evidence>
<feature type="compositionally biased region" description="Basic and acidic residues" evidence="1">
    <location>
        <begin position="1"/>
        <end position="44"/>
    </location>
</feature>